<evidence type="ECO:0000313" key="3">
    <source>
        <dbReference type="Proteomes" id="UP000321424"/>
    </source>
</evidence>
<dbReference type="CDD" id="cd00093">
    <property type="entry name" value="HTH_XRE"/>
    <property type="match status" value="1"/>
</dbReference>
<gene>
    <name evidence="2" type="ORF">NN4_20150</name>
</gene>
<accession>A0A511MCJ9</accession>
<dbReference type="InterPro" id="IPR001387">
    <property type="entry name" value="Cro/C1-type_HTH"/>
</dbReference>
<evidence type="ECO:0000313" key="2">
    <source>
        <dbReference type="EMBL" id="GEM37496.1"/>
    </source>
</evidence>
<name>A0A511MCJ9_9NOCA</name>
<dbReference type="RefSeq" id="WP_246180798.1">
    <property type="nucleotide sequence ID" value="NZ_BJXA01000009.1"/>
</dbReference>
<dbReference type="PROSITE" id="PS50943">
    <property type="entry name" value="HTH_CROC1"/>
    <property type="match status" value="1"/>
</dbReference>
<sequence>MMPNTGHGKSAEPDDGPPFAERLRFLFDRVHPRDRRPYTQTEVVDIIRRNGGKMTTGYLSQLLSGKRQSPSLDTVNDIIAAFGVPLDFFGSRKSYEEIRSYIEWMASVRDSGVKHVANRAYDPTRVFEVGFAELRRTSGGED</sequence>
<dbReference type="EMBL" id="BJXA01000009">
    <property type="protein sequence ID" value="GEM37496.1"/>
    <property type="molecule type" value="Genomic_DNA"/>
</dbReference>
<feature type="domain" description="HTH cro/C1-type" evidence="1">
    <location>
        <begin position="54"/>
        <end position="89"/>
    </location>
</feature>
<comment type="caution">
    <text evidence="2">The sequence shown here is derived from an EMBL/GenBank/DDBJ whole genome shotgun (WGS) entry which is preliminary data.</text>
</comment>
<dbReference type="AlphaFoldDB" id="A0A511MCJ9"/>
<dbReference type="Proteomes" id="UP000321424">
    <property type="component" value="Unassembled WGS sequence"/>
</dbReference>
<evidence type="ECO:0000259" key="1">
    <source>
        <dbReference type="PROSITE" id="PS50943"/>
    </source>
</evidence>
<dbReference type="GO" id="GO:0003677">
    <property type="term" value="F:DNA binding"/>
    <property type="evidence" value="ECO:0007669"/>
    <property type="project" value="InterPro"/>
</dbReference>
<dbReference type="Gene3D" id="1.10.260.40">
    <property type="entry name" value="lambda repressor-like DNA-binding domains"/>
    <property type="match status" value="1"/>
</dbReference>
<dbReference type="SUPFAM" id="SSF47413">
    <property type="entry name" value="lambda repressor-like DNA-binding domains"/>
    <property type="match status" value="1"/>
</dbReference>
<dbReference type="InterPro" id="IPR010982">
    <property type="entry name" value="Lambda_DNA-bd_dom_sf"/>
</dbReference>
<reference evidence="2 3" key="1">
    <citation type="submission" date="2019-07" db="EMBL/GenBank/DDBJ databases">
        <title>Whole genome shotgun sequence of Nocardia ninae NBRC 108245.</title>
        <authorList>
            <person name="Hosoyama A."/>
            <person name="Uohara A."/>
            <person name="Ohji S."/>
            <person name="Ichikawa N."/>
        </authorList>
    </citation>
    <scope>NUCLEOTIDE SEQUENCE [LARGE SCALE GENOMIC DNA]</scope>
    <source>
        <strain evidence="2 3">NBRC 108245</strain>
    </source>
</reference>
<proteinExistence type="predicted"/>
<protein>
    <recommendedName>
        <fullName evidence="1">HTH cro/C1-type domain-containing protein</fullName>
    </recommendedName>
</protein>
<keyword evidence="3" id="KW-1185">Reference proteome</keyword>
<organism evidence="2 3">
    <name type="scientific">Nocardia ninae NBRC 108245</name>
    <dbReference type="NCBI Taxonomy" id="1210091"/>
    <lineage>
        <taxon>Bacteria</taxon>
        <taxon>Bacillati</taxon>
        <taxon>Actinomycetota</taxon>
        <taxon>Actinomycetes</taxon>
        <taxon>Mycobacteriales</taxon>
        <taxon>Nocardiaceae</taxon>
        <taxon>Nocardia</taxon>
    </lineage>
</organism>